<dbReference type="EMBL" id="LR796189">
    <property type="protein sequence ID" value="CAB4125195.1"/>
    <property type="molecule type" value="Genomic_DNA"/>
</dbReference>
<proteinExistence type="predicted"/>
<evidence type="ECO:0000313" key="1">
    <source>
        <dbReference type="EMBL" id="CAB4125195.1"/>
    </source>
</evidence>
<organism evidence="1">
    <name type="scientific">uncultured Caudovirales phage</name>
    <dbReference type="NCBI Taxonomy" id="2100421"/>
    <lineage>
        <taxon>Viruses</taxon>
        <taxon>Duplodnaviria</taxon>
        <taxon>Heunggongvirae</taxon>
        <taxon>Uroviricota</taxon>
        <taxon>Caudoviricetes</taxon>
        <taxon>Peduoviridae</taxon>
        <taxon>Maltschvirus</taxon>
        <taxon>Maltschvirus maltsch</taxon>
    </lineage>
</organism>
<protein>
    <submittedName>
        <fullName evidence="1">Uncharacterized protein</fullName>
    </submittedName>
</protein>
<reference evidence="1" key="1">
    <citation type="submission" date="2020-04" db="EMBL/GenBank/DDBJ databases">
        <authorList>
            <person name="Chiriac C."/>
            <person name="Salcher M."/>
            <person name="Ghai R."/>
            <person name="Kavagutti S V."/>
        </authorList>
    </citation>
    <scope>NUCLEOTIDE SEQUENCE</scope>
</reference>
<accession>A0A6J5KVI1</accession>
<gene>
    <name evidence="1" type="ORF">UFOVP53_78</name>
</gene>
<name>A0A6J5KVI1_9CAUD</name>
<sequence>MAANKASLEKVLQSSLKNKRAGTEVATSIVGVEALLVSGIAETVVVENSDPKFVGRCRATICHKAYGKRLADAVSTLDSIIVAEGLVVVAADKDIQPSRDKQKLRKVCIDEMARKDVGTAVADMVSKSEQAVDQLMVIYAANAPVLAALTAIKAILAS</sequence>